<keyword evidence="3" id="KW-1185">Reference proteome</keyword>
<dbReference type="Gene3D" id="1.10.1740.10">
    <property type="match status" value="1"/>
</dbReference>
<protein>
    <submittedName>
        <fullName evidence="2">Sigma-70 family RNA polymerase sigma factor</fullName>
    </submittedName>
</protein>
<comment type="caution">
    <text evidence="2">The sequence shown here is derived from an EMBL/GenBank/DDBJ whole genome shotgun (WGS) entry which is preliminary data.</text>
</comment>
<feature type="region of interest" description="Disordered" evidence="1">
    <location>
        <begin position="282"/>
        <end position="308"/>
    </location>
</feature>
<evidence type="ECO:0000256" key="1">
    <source>
        <dbReference type="SAM" id="MobiDB-lite"/>
    </source>
</evidence>
<dbReference type="OrthoDB" id="8611574at2"/>
<dbReference type="EMBL" id="VIRS01000028">
    <property type="protein sequence ID" value="TQS41297.1"/>
    <property type="molecule type" value="Genomic_DNA"/>
</dbReference>
<dbReference type="Proteomes" id="UP000317982">
    <property type="component" value="Unassembled WGS sequence"/>
</dbReference>
<name>A0A545AIZ2_9ACTN</name>
<dbReference type="InterPro" id="IPR013325">
    <property type="entry name" value="RNA_pol_sigma_r2"/>
</dbReference>
<feature type="compositionally biased region" description="Low complexity" evidence="1">
    <location>
        <begin position="294"/>
        <end position="308"/>
    </location>
</feature>
<dbReference type="GO" id="GO:0006352">
    <property type="term" value="P:DNA-templated transcription initiation"/>
    <property type="evidence" value="ECO:0007669"/>
    <property type="project" value="InterPro"/>
</dbReference>
<dbReference type="AlphaFoldDB" id="A0A545AIZ2"/>
<dbReference type="RefSeq" id="WP_142708365.1">
    <property type="nucleotide sequence ID" value="NZ_VIRS01000028.1"/>
</dbReference>
<reference evidence="2 3" key="1">
    <citation type="submission" date="2019-07" db="EMBL/GenBank/DDBJ databases">
        <title>Cryptosporangium phraense sp. nov., isolated from plant litter.</title>
        <authorList>
            <person name="Suriyachadkun C."/>
        </authorList>
    </citation>
    <scope>NUCLEOTIDE SEQUENCE [LARGE SCALE GENOMIC DNA]</scope>
    <source>
        <strain evidence="2 3">A-T 5661</strain>
    </source>
</reference>
<dbReference type="GO" id="GO:0003700">
    <property type="term" value="F:DNA-binding transcription factor activity"/>
    <property type="evidence" value="ECO:0007669"/>
    <property type="project" value="InterPro"/>
</dbReference>
<gene>
    <name evidence="2" type="ORF">FL583_30765</name>
</gene>
<evidence type="ECO:0000313" key="2">
    <source>
        <dbReference type="EMBL" id="TQS41297.1"/>
    </source>
</evidence>
<sequence length="308" mass="32610">MDDVALVAAVQRGDEEALADLFEECHGWTYSTCLNALRDPDAAQEATARVFEVSVRTRLAGARELRPAMLRLIHDACLEVEQELGKKRWLRRKGEQPPAAPDPKELRLVAWRAAGDLSGPDRILFALSAGAGLTVASIAAAIDAEKPAAVAKRLDAIREHVVADVLAARSLDDCPELRDTLRYSAKEPDDAARKKVHAHVGGRGKTPACPKCAKAYERWPLPALAALLPLTAVPVGLNDVVLDRMERALRAVEDASTDVIPIVDTGSYAVIDAATGVVIDPEPKAAPGGRHAEPAATPATAASAASAA</sequence>
<dbReference type="SUPFAM" id="SSF88946">
    <property type="entry name" value="Sigma2 domain of RNA polymerase sigma factors"/>
    <property type="match status" value="1"/>
</dbReference>
<proteinExistence type="predicted"/>
<organism evidence="2 3">
    <name type="scientific">Cryptosporangium phraense</name>
    <dbReference type="NCBI Taxonomy" id="2593070"/>
    <lineage>
        <taxon>Bacteria</taxon>
        <taxon>Bacillati</taxon>
        <taxon>Actinomycetota</taxon>
        <taxon>Actinomycetes</taxon>
        <taxon>Cryptosporangiales</taxon>
        <taxon>Cryptosporangiaceae</taxon>
        <taxon>Cryptosporangium</taxon>
    </lineage>
</organism>
<evidence type="ECO:0000313" key="3">
    <source>
        <dbReference type="Proteomes" id="UP000317982"/>
    </source>
</evidence>
<accession>A0A545AIZ2</accession>
<feature type="non-terminal residue" evidence="2">
    <location>
        <position position="308"/>
    </location>
</feature>
<dbReference type="InParanoid" id="A0A545AIZ2"/>